<name>A0A7S3DE14_9EUKA</name>
<organism evidence="1">
    <name type="scientific">Palpitomonas bilix</name>
    <dbReference type="NCBI Taxonomy" id="652834"/>
    <lineage>
        <taxon>Eukaryota</taxon>
        <taxon>Eukaryota incertae sedis</taxon>
    </lineage>
</organism>
<sequence>MLLKLVDWMATTVEDGTKLGDKERLWTQICAEFDAFVAGELSKLTHAKVGAAWLLSKFYASRNDPQSIIELVELCRDMASKKDMEIEARERWLATAKSNAERNISEDAGIPGLRKWRQEIEEEYLVVRVQKALYTSIEDYAKETRTKLEGILFDLKAMRYNMKGLSDYLWSEMQTRVASPTEKDGAVLRLINYMFQLDLLSIQLGMPGKDDLLQLWQNMLSEKIEYLKLLESEKLQEEERNGKAVDDRRKEEATRTCFIKMVQFFAAKVAEHHSKGGGKTIEHVFGTLLDSIENWGTPYLRDRFVVDELMSQTTPPYDLIFNKYNELAINSRNENVAFSNRMCESLVRAADEWLSKVQASSAYTASDRYTANKLYAFLSQYNEVGGELEDKISKTKVELGKKFRFNQ</sequence>
<dbReference type="EMBL" id="HBIB01025948">
    <property type="protein sequence ID" value="CAE0254536.1"/>
    <property type="molecule type" value="Transcribed_RNA"/>
</dbReference>
<accession>A0A7S3DE14</accession>
<proteinExistence type="predicted"/>
<gene>
    <name evidence="1" type="ORF">PBIL07802_LOCUS16784</name>
</gene>
<protein>
    <submittedName>
        <fullName evidence="1">Uncharacterized protein</fullName>
    </submittedName>
</protein>
<evidence type="ECO:0000313" key="1">
    <source>
        <dbReference type="EMBL" id="CAE0254536.1"/>
    </source>
</evidence>
<dbReference type="AlphaFoldDB" id="A0A7S3DE14"/>
<reference evidence="1" key="1">
    <citation type="submission" date="2021-01" db="EMBL/GenBank/DDBJ databases">
        <authorList>
            <person name="Corre E."/>
            <person name="Pelletier E."/>
            <person name="Niang G."/>
            <person name="Scheremetjew M."/>
            <person name="Finn R."/>
            <person name="Kale V."/>
            <person name="Holt S."/>
            <person name="Cochrane G."/>
            <person name="Meng A."/>
            <person name="Brown T."/>
            <person name="Cohen L."/>
        </authorList>
    </citation>
    <scope>NUCLEOTIDE SEQUENCE</scope>
    <source>
        <strain evidence="1">NIES-2562</strain>
    </source>
</reference>